<dbReference type="PANTHER" id="PTHR11559">
    <property type="entry name" value="CARBOXYLESTERASE"/>
    <property type="match status" value="1"/>
</dbReference>
<dbReference type="InterPro" id="IPR029058">
    <property type="entry name" value="AB_hydrolase_fold"/>
</dbReference>
<evidence type="ECO:0000256" key="4">
    <source>
        <dbReference type="SAM" id="MobiDB-lite"/>
    </source>
</evidence>
<evidence type="ECO:0000256" key="1">
    <source>
        <dbReference type="ARBA" id="ARBA00005964"/>
    </source>
</evidence>
<evidence type="ECO:0000256" key="3">
    <source>
        <dbReference type="RuleBase" id="RU361235"/>
    </source>
</evidence>
<evidence type="ECO:0000256" key="2">
    <source>
        <dbReference type="ARBA" id="ARBA00022801"/>
    </source>
</evidence>
<keyword evidence="7" id="KW-1185">Reference proteome</keyword>
<accession>A0ABV7YNM4</accession>
<evidence type="ECO:0000313" key="7">
    <source>
        <dbReference type="Proteomes" id="UP001595699"/>
    </source>
</evidence>
<dbReference type="InterPro" id="IPR050309">
    <property type="entry name" value="Type-B_Carboxylest/Lipase"/>
</dbReference>
<feature type="chain" id="PRO_5045004041" description="Carboxylic ester hydrolase" evidence="3">
    <location>
        <begin position="31"/>
        <end position="529"/>
    </location>
</feature>
<dbReference type="Pfam" id="PF00135">
    <property type="entry name" value="COesterase"/>
    <property type="match status" value="1"/>
</dbReference>
<dbReference type="InterPro" id="IPR002018">
    <property type="entry name" value="CarbesteraseB"/>
</dbReference>
<dbReference type="SUPFAM" id="SSF53474">
    <property type="entry name" value="alpha/beta-Hydrolases"/>
    <property type="match status" value="1"/>
</dbReference>
<dbReference type="RefSeq" id="WP_205118254.1">
    <property type="nucleotide sequence ID" value="NZ_JAFBCM010000001.1"/>
</dbReference>
<protein>
    <recommendedName>
        <fullName evidence="3">Carboxylic ester hydrolase</fullName>
        <ecNumber evidence="3">3.1.1.-</ecNumber>
    </recommendedName>
</protein>
<comment type="caution">
    <text evidence="6">The sequence shown here is derived from an EMBL/GenBank/DDBJ whole genome shotgun (WGS) entry which is preliminary data.</text>
</comment>
<evidence type="ECO:0000259" key="5">
    <source>
        <dbReference type="Pfam" id="PF00135"/>
    </source>
</evidence>
<dbReference type="InterPro" id="IPR019826">
    <property type="entry name" value="Carboxylesterase_B_AS"/>
</dbReference>
<reference evidence="7" key="1">
    <citation type="journal article" date="2019" name="Int. J. Syst. Evol. Microbiol.">
        <title>The Global Catalogue of Microorganisms (GCM) 10K type strain sequencing project: providing services to taxonomists for standard genome sequencing and annotation.</title>
        <authorList>
            <consortium name="The Broad Institute Genomics Platform"/>
            <consortium name="The Broad Institute Genome Sequencing Center for Infectious Disease"/>
            <person name="Wu L."/>
            <person name="Ma J."/>
        </authorList>
    </citation>
    <scope>NUCLEOTIDE SEQUENCE [LARGE SCALE GENOMIC DNA]</scope>
    <source>
        <strain evidence="7">CGMCC 4.7241</strain>
    </source>
</reference>
<dbReference type="EC" id="3.1.1.-" evidence="3"/>
<dbReference type="Gene3D" id="3.40.50.1820">
    <property type="entry name" value="alpha/beta hydrolase"/>
    <property type="match status" value="1"/>
</dbReference>
<feature type="domain" description="Carboxylesterase type B" evidence="5">
    <location>
        <begin position="33"/>
        <end position="502"/>
    </location>
</feature>
<evidence type="ECO:0000313" key="6">
    <source>
        <dbReference type="EMBL" id="MFC3766667.1"/>
    </source>
</evidence>
<sequence length="529" mass="55718">MGTQMCKLVASLVGLATAVAVVGMATPAEAGERPVVRTDAGLVRGVASSTAEVFNGIPYAASPVGPLRWRAPQAVAPWAGVRDASQPGDRCAQPADPVVGSPASSSEDCLSLNVTVPRRSPGRLPVMVWIHGGGMRTGSGADADEQRLAAQGGVVAVTMNYRLGPLGFFAHPGLEGGGTFGLQDQQAALRWVQRNARAFGGDPRNVTIFGLSAGGDSVCAQLASPAAAGLYSKAIYQSGSCTRVNPVGSYLAGAGAPAETFKERAVAEQLGVGLRESLGCASVSCLRGVGVADLLAYAGPEGMGVYWSPTVGTATLPLHPSAAFRSGRFNRVPVIAGTARDEGTLFAMGFPSFSEAEYEGYLDFLLGAASSLVKQRYAFSSYSPVQLAVADLVTDRTYACPMQQTRGLLSRYVPTYGYEFADRSAPMVFEISPPYPFGAYHGSDIPYVHDGEKTVAFTRAHERLSRTMIAYWTNFAKRGTPNGFDVPRWDRFRASDPVVQSLAPGRHGIRPADFAADHSCALWAGIDTY</sequence>
<feature type="region of interest" description="Disordered" evidence="4">
    <location>
        <begin position="85"/>
        <end position="104"/>
    </location>
</feature>
<gene>
    <name evidence="6" type="ORF">ACFOUW_37970</name>
</gene>
<keyword evidence="3" id="KW-0732">Signal</keyword>
<dbReference type="PROSITE" id="PS00122">
    <property type="entry name" value="CARBOXYLESTERASE_B_1"/>
    <property type="match status" value="1"/>
</dbReference>
<organism evidence="6 7">
    <name type="scientific">Tenggerimyces flavus</name>
    <dbReference type="NCBI Taxonomy" id="1708749"/>
    <lineage>
        <taxon>Bacteria</taxon>
        <taxon>Bacillati</taxon>
        <taxon>Actinomycetota</taxon>
        <taxon>Actinomycetes</taxon>
        <taxon>Propionibacteriales</taxon>
        <taxon>Nocardioidaceae</taxon>
        <taxon>Tenggerimyces</taxon>
    </lineage>
</organism>
<dbReference type="Proteomes" id="UP001595699">
    <property type="component" value="Unassembled WGS sequence"/>
</dbReference>
<name>A0ABV7YNM4_9ACTN</name>
<comment type="similarity">
    <text evidence="1 3">Belongs to the type-B carboxylesterase/lipase family.</text>
</comment>
<dbReference type="EMBL" id="JBHRZH010000056">
    <property type="protein sequence ID" value="MFC3766667.1"/>
    <property type="molecule type" value="Genomic_DNA"/>
</dbReference>
<proteinExistence type="inferred from homology"/>
<keyword evidence="2 3" id="KW-0378">Hydrolase</keyword>
<feature type="signal peptide" evidence="3">
    <location>
        <begin position="1"/>
        <end position="30"/>
    </location>
</feature>